<evidence type="ECO:0000256" key="5">
    <source>
        <dbReference type="ARBA" id="ARBA00023274"/>
    </source>
</evidence>
<dbReference type="Gene3D" id="3.10.290.10">
    <property type="entry name" value="RNA-binding S4 domain"/>
    <property type="match status" value="1"/>
</dbReference>
<dbReference type="InterPro" id="IPR002942">
    <property type="entry name" value="S4_RNA-bd"/>
</dbReference>
<dbReference type="SMART" id="SM01390">
    <property type="entry name" value="Ribosomal_S4"/>
    <property type="match status" value="1"/>
</dbReference>
<proteinExistence type="inferred from homology"/>
<reference evidence="10 11" key="1">
    <citation type="journal article" date="2016" name="Nat. Commun.">
        <title>Thousands of microbial genomes shed light on interconnected biogeochemical processes in an aquifer system.</title>
        <authorList>
            <person name="Anantharaman K."/>
            <person name="Brown C.T."/>
            <person name="Hug L.A."/>
            <person name="Sharon I."/>
            <person name="Castelle C.J."/>
            <person name="Probst A.J."/>
            <person name="Thomas B.C."/>
            <person name="Singh A."/>
            <person name="Wilkins M.J."/>
            <person name="Karaoz U."/>
            <person name="Brodie E.L."/>
            <person name="Williams K.H."/>
            <person name="Hubbard S.S."/>
            <person name="Banfield J.F."/>
        </authorList>
    </citation>
    <scope>NUCLEOTIDE SEQUENCE [LARGE SCALE GENOMIC DNA]</scope>
</reference>
<dbReference type="EMBL" id="MGIQ01000008">
    <property type="protein sequence ID" value="OGM91348.1"/>
    <property type="molecule type" value="Genomic_DNA"/>
</dbReference>
<evidence type="ECO:0000256" key="6">
    <source>
        <dbReference type="ARBA" id="ARBA00035254"/>
    </source>
</evidence>
<dbReference type="SUPFAM" id="SSF55174">
    <property type="entry name" value="Alpha-L RNA-binding motif"/>
    <property type="match status" value="1"/>
</dbReference>
<dbReference type="HAMAP" id="MF_01306_B">
    <property type="entry name" value="Ribosomal_uS4_B"/>
    <property type="match status" value="1"/>
</dbReference>
<dbReference type="GO" id="GO:0019843">
    <property type="term" value="F:rRNA binding"/>
    <property type="evidence" value="ECO:0007669"/>
    <property type="project" value="UniProtKB-UniRule"/>
</dbReference>
<dbReference type="InterPro" id="IPR005709">
    <property type="entry name" value="Ribosomal_uS4_bac-type"/>
</dbReference>
<dbReference type="GO" id="GO:0015935">
    <property type="term" value="C:small ribosomal subunit"/>
    <property type="evidence" value="ECO:0007669"/>
    <property type="project" value="InterPro"/>
</dbReference>
<feature type="domain" description="RNA-binding S4" evidence="8">
    <location>
        <begin position="98"/>
        <end position="161"/>
    </location>
</feature>
<dbReference type="AlphaFoldDB" id="A0A1F8DU46"/>
<dbReference type="PANTHER" id="PTHR11831">
    <property type="entry name" value="30S 40S RIBOSOMAL PROTEIN"/>
    <property type="match status" value="1"/>
</dbReference>
<evidence type="ECO:0000256" key="1">
    <source>
        <dbReference type="ARBA" id="ARBA00007465"/>
    </source>
</evidence>
<evidence type="ECO:0000259" key="9">
    <source>
        <dbReference type="SMART" id="SM01390"/>
    </source>
</evidence>
<dbReference type="InterPro" id="IPR001912">
    <property type="entry name" value="Ribosomal_uS4_N"/>
</dbReference>
<name>A0A1F8DU46_9BACT</name>
<protein>
    <recommendedName>
        <fullName evidence="6 7">Small ribosomal subunit protein uS4</fullName>
    </recommendedName>
</protein>
<dbReference type="InterPro" id="IPR036986">
    <property type="entry name" value="S4_RNA-bd_sf"/>
</dbReference>
<dbReference type="GO" id="GO:0042274">
    <property type="term" value="P:ribosomal small subunit biogenesis"/>
    <property type="evidence" value="ECO:0007669"/>
    <property type="project" value="TreeGrafter"/>
</dbReference>
<dbReference type="STRING" id="1802556.A2999_02570"/>
<dbReference type="Pfam" id="PF01479">
    <property type="entry name" value="S4"/>
    <property type="match status" value="1"/>
</dbReference>
<dbReference type="FunFam" id="3.10.290.10:FF:000001">
    <property type="entry name" value="30S ribosomal protein S4"/>
    <property type="match status" value="1"/>
</dbReference>
<evidence type="ECO:0000256" key="2">
    <source>
        <dbReference type="ARBA" id="ARBA00022730"/>
    </source>
</evidence>
<comment type="subunit">
    <text evidence="7">Part of the 30S ribosomal subunit. Contacts protein S5. The interaction surface between S4 and S5 is involved in control of translational fidelity.</text>
</comment>
<accession>A0A1F8DU46</accession>
<sequence length="206" mass="23474">MIRPKEKKERALGIKLFLKGDRCNSPKCAMTRKPYKPGIHGKSRRRGALSEYGQQLLEKQKIKASYGLTEAQLRNLFENASGPKESSMNKSVVNLLERRLDNVVFRLSFAPSRIAARQRVSHGHFLVNDKRASTPSYILKAGDVISLNPASRELLIFKDLPNIIKKYEPPQWLSLDKDKLEGKVKSLSFEVEAPFDVNLVVDYYSR</sequence>
<comment type="function">
    <text evidence="7">One of the primary rRNA binding proteins, it binds directly to 16S rRNA where it nucleates assembly of the body of the 30S subunit.</text>
</comment>
<evidence type="ECO:0000313" key="10">
    <source>
        <dbReference type="EMBL" id="OGM91348.1"/>
    </source>
</evidence>
<evidence type="ECO:0000313" key="11">
    <source>
        <dbReference type="Proteomes" id="UP000178798"/>
    </source>
</evidence>
<dbReference type="PROSITE" id="PS50889">
    <property type="entry name" value="S4"/>
    <property type="match status" value="1"/>
</dbReference>
<dbReference type="PANTHER" id="PTHR11831:SF4">
    <property type="entry name" value="SMALL RIBOSOMAL SUBUNIT PROTEIN US4M"/>
    <property type="match status" value="1"/>
</dbReference>
<keyword evidence="4 7" id="KW-0689">Ribosomal protein</keyword>
<evidence type="ECO:0000256" key="3">
    <source>
        <dbReference type="ARBA" id="ARBA00022884"/>
    </source>
</evidence>
<evidence type="ECO:0000256" key="4">
    <source>
        <dbReference type="ARBA" id="ARBA00022980"/>
    </source>
</evidence>
<dbReference type="GO" id="GO:0006412">
    <property type="term" value="P:translation"/>
    <property type="evidence" value="ECO:0007669"/>
    <property type="project" value="UniProtKB-UniRule"/>
</dbReference>
<keyword evidence="5 7" id="KW-0687">Ribonucleoprotein</keyword>
<dbReference type="Gene3D" id="1.10.1050.10">
    <property type="entry name" value="Ribosomal Protein S4 Delta 41, Chain A, domain 1"/>
    <property type="match status" value="1"/>
</dbReference>
<dbReference type="SMART" id="SM00363">
    <property type="entry name" value="S4"/>
    <property type="match status" value="1"/>
</dbReference>
<dbReference type="Proteomes" id="UP000178798">
    <property type="component" value="Unassembled WGS sequence"/>
</dbReference>
<comment type="similarity">
    <text evidence="1 7">Belongs to the universal ribosomal protein uS4 family.</text>
</comment>
<evidence type="ECO:0000256" key="7">
    <source>
        <dbReference type="HAMAP-Rule" id="MF_01306"/>
    </source>
</evidence>
<keyword evidence="2 7" id="KW-0699">rRNA-binding</keyword>
<dbReference type="CDD" id="cd00165">
    <property type="entry name" value="S4"/>
    <property type="match status" value="1"/>
</dbReference>
<keyword evidence="3 7" id="KW-0694">RNA-binding</keyword>
<comment type="function">
    <text evidence="7">With S5 and S12 plays an important role in translational accuracy.</text>
</comment>
<feature type="domain" description="Small ribosomal subunit protein uS4 N-terminal" evidence="9">
    <location>
        <begin position="3"/>
        <end position="97"/>
    </location>
</feature>
<dbReference type="Pfam" id="PF00163">
    <property type="entry name" value="Ribosomal_S4"/>
    <property type="match status" value="1"/>
</dbReference>
<comment type="caution">
    <text evidence="10">The sequence shown here is derived from an EMBL/GenBank/DDBJ whole genome shotgun (WGS) entry which is preliminary data.</text>
</comment>
<gene>
    <name evidence="7" type="primary">rpsD</name>
    <name evidence="10" type="ORF">A2999_02570</name>
</gene>
<dbReference type="NCBIfam" id="NF003717">
    <property type="entry name" value="PRK05327.1"/>
    <property type="match status" value="1"/>
</dbReference>
<organism evidence="10 11">
    <name type="scientific">Candidatus Wolfebacteria bacterium RIFCSPLOWO2_01_FULL_38_11</name>
    <dbReference type="NCBI Taxonomy" id="1802556"/>
    <lineage>
        <taxon>Bacteria</taxon>
        <taxon>Candidatus Wolfeibacteriota</taxon>
    </lineage>
</organism>
<dbReference type="NCBIfam" id="TIGR01017">
    <property type="entry name" value="rpsD_bact"/>
    <property type="match status" value="1"/>
</dbReference>
<dbReference type="InterPro" id="IPR022801">
    <property type="entry name" value="Ribosomal_uS4"/>
</dbReference>
<dbReference type="GO" id="GO:0003735">
    <property type="term" value="F:structural constituent of ribosome"/>
    <property type="evidence" value="ECO:0007669"/>
    <property type="project" value="InterPro"/>
</dbReference>
<evidence type="ECO:0000259" key="8">
    <source>
        <dbReference type="SMART" id="SM00363"/>
    </source>
</evidence>